<dbReference type="Pfam" id="PF23342">
    <property type="entry name" value="WDR90_beta-prop_4th"/>
    <property type="match status" value="1"/>
</dbReference>
<feature type="repeat" description="WD" evidence="3">
    <location>
        <begin position="770"/>
        <end position="811"/>
    </location>
</feature>
<dbReference type="InterPro" id="IPR055440">
    <property type="entry name" value="Beta-prop_WDR90_4th"/>
</dbReference>
<proteinExistence type="predicted"/>
<dbReference type="Pfam" id="PF23393">
    <property type="entry name" value="Beta-prop_WDR90_POC16_2nd"/>
    <property type="match status" value="1"/>
</dbReference>
<dbReference type="InterPro" id="IPR036322">
    <property type="entry name" value="WD40_repeat_dom_sf"/>
</dbReference>
<dbReference type="Pfam" id="PF05018">
    <property type="entry name" value="CFA20_dom"/>
    <property type="match status" value="1"/>
</dbReference>
<dbReference type="InterPro" id="IPR015943">
    <property type="entry name" value="WD40/YVTN_repeat-like_dom_sf"/>
</dbReference>
<evidence type="ECO:0000259" key="7">
    <source>
        <dbReference type="Pfam" id="PF23393"/>
    </source>
</evidence>
<organism evidence="8 9">
    <name type="scientific">Silurus asotus</name>
    <name type="common">Amur catfish</name>
    <name type="synonym">Parasilurus asotus</name>
    <dbReference type="NCBI Taxonomy" id="30991"/>
    <lineage>
        <taxon>Eukaryota</taxon>
        <taxon>Metazoa</taxon>
        <taxon>Chordata</taxon>
        <taxon>Craniata</taxon>
        <taxon>Vertebrata</taxon>
        <taxon>Euteleostomi</taxon>
        <taxon>Actinopterygii</taxon>
        <taxon>Neopterygii</taxon>
        <taxon>Teleostei</taxon>
        <taxon>Ostariophysi</taxon>
        <taxon>Siluriformes</taxon>
        <taxon>Siluridae</taxon>
        <taxon>Silurus</taxon>
    </lineage>
</organism>
<evidence type="ECO:0000256" key="1">
    <source>
        <dbReference type="ARBA" id="ARBA00022574"/>
    </source>
</evidence>
<dbReference type="EMBL" id="MU551591">
    <property type="protein sequence ID" value="KAI5624165.1"/>
    <property type="molecule type" value="Genomic_DNA"/>
</dbReference>
<dbReference type="InterPro" id="IPR001680">
    <property type="entry name" value="WD40_rpt"/>
</dbReference>
<dbReference type="PROSITE" id="PS50294">
    <property type="entry name" value="WD_REPEATS_REGION"/>
    <property type="match status" value="2"/>
</dbReference>
<keyword evidence="9" id="KW-1185">Reference proteome</keyword>
<evidence type="ECO:0000313" key="8">
    <source>
        <dbReference type="EMBL" id="KAI5624165.1"/>
    </source>
</evidence>
<accession>A0AAD5AY00</accession>
<feature type="compositionally biased region" description="Basic and acidic residues" evidence="4">
    <location>
        <begin position="1192"/>
        <end position="1205"/>
    </location>
</feature>
<dbReference type="FunFam" id="2.130.10.10:FF:001066">
    <property type="entry name" value="WD repeat domain 90"/>
    <property type="match status" value="1"/>
</dbReference>
<feature type="repeat" description="WD" evidence="3">
    <location>
        <begin position="1649"/>
        <end position="1690"/>
    </location>
</feature>
<dbReference type="InterPro" id="IPR007714">
    <property type="entry name" value="CFA20_dom"/>
</dbReference>
<feature type="domain" description="CFA20" evidence="5">
    <location>
        <begin position="1"/>
        <end position="123"/>
    </location>
</feature>
<feature type="region of interest" description="Disordered" evidence="4">
    <location>
        <begin position="1192"/>
        <end position="1219"/>
    </location>
</feature>
<dbReference type="Gene3D" id="2.130.10.10">
    <property type="entry name" value="YVTN repeat-like/Quinoprotein amine dehydrogenase"/>
    <property type="match status" value="6"/>
</dbReference>
<keyword evidence="2" id="KW-0677">Repeat</keyword>
<dbReference type="GO" id="GO:0005929">
    <property type="term" value="C:cilium"/>
    <property type="evidence" value="ECO:0007669"/>
    <property type="project" value="UniProtKB-ARBA"/>
</dbReference>
<dbReference type="Pfam" id="PF00400">
    <property type="entry name" value="WD40"/>
    <property type="match status" value="1"/>
</dbReference>
<feature type="repeat" description="WD" evidence="3">
    <location>
        <begin position="1557"/>
        <end position="1598"/>
    </location>
</feature>
<dbReference type="FunFam" id="2.130.10.10:FF:003525">
    <property type="entry name" value="WD repeat domain 90"/>
    <property type="match status" value="1"/>
</dbReference>
<dbReference type="PROSITE" id="PS50082">
    <property type="entry name" value="WD_REPEATS_2"/>
    <property type="match status" value="3"/>
</dbReference>
<dbReference type="SMART" id="SM00320">
    <property type="entry name" value="WD40"/>
    <property type="match status" value="20"/>
</dbReference>
<evidence type="ECO:0000259" key="6">
    <source>
        <dbReference type="Pfam" id="PF23342"/>
    </source>
</evidence>
<dbReference type="SUPFAM" id="SSF50978">
    <property type="entry name" value="WD40 repeat-like"/>
    <property type="match status" value="2"/>
</dbReference>
<dbReference type="InterPro" id="IPR011047">
    <property type="entry name" value="Quinoprotein_ADH-like_sf"/>
</dbReference>
<evidence type="ECO:0000256" key="4">
    <source>
        <dbReference type="SAM" id="MobiDB-lite"/>
    </source>
</evidence>
<keyword evidence="1 3" id="KW-0853">WD repeat</keyword>
<feature type="domain" description="WDR90/POC16 second beta-propeller" evidence="7">
    <location>
        <begin position="781"/>
        <end position="1073"/>
    </location>
</feature>
<dbReference type="Proteomes" id="UP001205998">
    <property type="component" value="Unassembled WGS sequence"/>
</dbReference>
<reference evidence="8" key="1">
    <citation type="submission" date="2018-07" db="EMBL/GenBank/DDBJ databases">
        <title>Comparative genomics of catfishes provides insights into carnivory and benthic adaptation.</title>
        <authorList>
            <person name="Zhang Y."/>
            <person name="Wang D."/>
            <person name="Peng Z."/>
            <person name="Zheng S."/>
            <person name="Shao F."/>
            <person name="Tao W."/>
        </authorList>
    </citation>
    <scope>NUCLEOTIDE SEQUENCE</scope>
    <source>
        <strain evidence="8">Chongqing</strain>
    </source>
</reference>
<evidence type="ECO:0000256" key="2">
    <source>
        <dbReference type="ARBA" id="ARBA00022737"/>
    </source>
</evidence>
<feature type="domain" description="WDR90 4th beta-propeller" evidence="6">
    <location>
        <begin position="1563"/>
        <end position="1873"/>
    </location>
</feature>
<dbReference type="PANTHER" id="PTHR13720:SF24">
    <property type="entry name" value="WD REPEAT-CONTAINING PROTEIN 90"/>
    <property type="match status" value="1"/>
</dbReference>
<dbReference type="InterPro" id="IPR019775">
    <property type="entry name" value="WD40_repeat_CS"/>
</dbReference>
<dbReference type="InterPro" id="IPR050630">
    <property type="entry name" value="WD_repeat_EMAP"/>
</dbReference>
<dbReference type="GO" id="GO:0005814">
    <property type="term" value="C:centriole"/>
    <property type="evidence" value="ECO:0007669"/>
    <property type="project" value="TreeGrafter"/>
</dbReference>
<feature type="region of interest" description="Disordered" evidence="4">
    <location>
        <begin position="1082"/>
        <end position="1180"/>
    </location>
</feature>
<name>A0AAD5AY00_SILAS</name>
<dbReference type="PROSITE" id="PS00678">
    <property type="entry name" value="WD_REPEATS_1"/>
    <property type="match status" value="1"/>
</dbReference>
<evidence type="ECO:0000256" key="3">
    <source>
        <dbReference type="PROSITE-ProRule" id="PRU00221"/>
    </source>
</evidence>
<comment type="caution">
    <text evidence="8">The sequence shown here is derived from an EMBL/GenBank/DDBJ whole genome shotgun (WGS) entry which is preliminary data.</text>
</comment>
<feature type="region of interest" description="Disordered" evidence="4">
    <location>
        <begin position="313"/>
        <end position="350"/>
    </location>
</feature>
<feature type="region of interest" description="Disordered" evidence="4">
    <location>
        <begin position="249"/>
        <end position="269"/>
    </location>
</feature>
<evidence type="ECO:0000259" key="5">
    <source>
        <dbReference type="Pfam" id="PF05018"/>
    </source>
</evidence>
<dbReference type="SUPFAM" id="SSF50998">
    <property type="entry name" value="Quinoprotein alcohol dehydrogenase-like"/>
    <property type="match status" value="3"/>
</dbReference>
<sequence length="1876" mass="204549">MASKVWQHPYVNVFKHVKLDEWRKAGKEGDVTTYMDKTIKCTVFRIRGSIPATNYILIPKSSSQSLGLTGRYLYLLFRPCPNKHFVVHLDVAAEEGRVIRVSFSNMFKEFKSTATWLQFPFVCSAAPGSVYETTAKTSKEGLAGPAPVGVRWTCLTMDLRYVLSVYLNRTHSHLKSVKLCANMAVKNLVTSDLLLDPGLTFSEVRQAGVVLPEGTAPMPRDMCLPVPKGSSWHQLYDYIRFPSDGAKTPFNSIQKEQSAQTSNPHETLDDKIPYQEKNVGVAISNPVQDCDSLIQQITAPKPRAKHGSLLHTSSLPELAPAPPGDVDNFGSTGCRSPRVEEEDEEQEEGRVVCDDGDSVHVYAHYEGEDVNEDESARSTDSDKVEVVIADVPRPLSLPSTKAAKQQSVRRTETQMLHPDPILKLSRIIGFGGATVRHVSETTHAHTHAHTHTHTHMHTNSNTHIYVCMICVSDSRLMCVCQVSALALDSGSSLLASAQTGTHCLLRLWSYSTGEALTVIKTHTHSLHSLSLSCSARVLCGVGRDGHNKTTVVVWDTQHVLKGGFVTVLAKAHTDVDIQTMKITFFEDTRMVSCGAGNVRLWRVRGRSLCSCPVDLGQYHGLEFTDLAFESGHDSGHAPGRRPDERTLFVSSRSGHILEIDYATVTIQNIRRILQSSQSHAHRREKQTFGTGPGIAVNSISVCSAFCATGSDDGFLRLWPPDFSSVLLEAEHEGPVSLVCVSSDGLSVLAATTSGNLGYLDVRSRAYRTLMRSHTDSVLGFSADASRRRVTTASRDGTVRIWDADSSQQMYDFVSDDCNDTPSSVAFHPRTQVFACGSSSGTVRVFDIPTSNLLAEHKQHRGEVVGLAFAPSGEYLYSAGSRGYLALYSASQPEYNVLRVQGNMVVRGSDRGPDALAVSPDSKRLAFVGPTEHTVTVTDARSLDELLRVDVSVLDVQSATLDSALKVRFSPSHLSHLLVTTSANKILWISGNTGRLLREVSHVHKDRCTSLSVSEDGHYLLTAGHHAVKVWDYDMKLDIKSQVFIGHSEPIKQVSFTPDQTGVVSVGDAIFFWDFLGYPRKAAGSPGSKGTSRKISPPKAAPVRPLESNRRSSSGMPRQAAPRPSSPPPVLNKAVGEQPDREDSSFLSVGDYDDVQPKRPPASRHASFLRVTERGDPANMVTAPVDRNSVEENRVEKKPSRPDCYKHFTPRYTTSGPDPSAVTPPLGQESLSLKAVIGYNGNGRSNVVWNPDTGLFVYSCGSVVVVENLHNGSQRHWLGHSEEISTLAATHDAQTVASASGGGASSRSLICIWNVREGSRKNSILYHKGTVQSLAFSRDDLYFLSVGGFEEPTVALWSTHSFELVGSVSAGVPLHEAAFCPSSAARLAYVGSSTVFFCYLHTHGRGAELQVRAAGLPEEIGEAEVTSLCYNANFILYTGTNSGRVCVWDCSTHRCFMTWEADDGEIGVLVCRGNRLLTGSNSKKVKLWAVAEVQSLRPSNPKTSSQERSRVLLEQEMVLDGTVVSAVFDDVMDMGIVGTTAGTLWYINWTDHTSIRLISGHTSKVNGVVCSPDEHHFVTCGADGSVRVWALPSNELLVQFQVLNQSCECVCWSPAAGVCERDAAHRVSGGYSDGSVRIFCVASAEMELKLQPHGGAVSALQYSLHGQVLLSGGRDGIIVVSNPSTGASLRIIGDHKGAPINALECTGKQYKEYGLEGDELWLAVSADRRVSVWAADWTENKCELLDWLTFPAPAPPQDAASLPPSQAAFSTTERGIVVYTGYAAQKELIFYCLKKKQVMRTVSLTDWALSLSLSSRGRLLAVGSHQRVLKLIDCSSGRFQDFTCHSDSVHRCSFSQSGAHLFTTAHGEVFLWSLRGL</sequence>
<protein>
    <submittedName>
        <fullName evidence="8">WD repeat-containing protein 90</fullName>
    </submittedName>
</protein>
<dbReference type="PANTHER" id="PTHR13720">
    <property type="entry name" value="WD-40 REPEAT PROTEIN"/>
    <property type="match status" value="1"/>
</dbReference>
<dbReference type="InterPro" id="IPR055441">
    <property type="entry name" value="Beta-prop_WDR90_POC16_2nd"/>
</dbReference>
<evidence type="ECO:0000313" key="9">
    <source>
        <dbReference type="Proteomes" id="UP001205998"/>
    </source>
</evidence>
<feature type="compositionally biased region" description="Polar residues" evidence="4">
    <location>
        <begin position="249"/>
        <end position="265"/>
    </location>
</feature>
<gene>
    <name evidence="8" type="ORF">C0J50_16278</name>
</gene>